<dbReference type="RefSeq" id="WP_242284179.1">
    <property type="nucleotide sequence ID" value="NZ_JAKKSL010000001.1"/>
</dbReference>
<reference evidence="1" key="1">
    <citation type="submission" date="2022-01" db="EMBL/GenBank/DDBJ databases">
        <title>Colwellia maritima, isolated from seawater.</title>
        <authorList>
            <person name="Kristyanto S."/>
            <person name="Jung J."/>
            <person name="Jeon C.O."/>
        </authorList>
    </citation>
    <scope>NUCLEOTIDE SEQUENCE</scope>
    <source>
        <strain evidence="1">MSW7</strain>
    </source>
</reference>
<dbReference type="EMBL" id="JAKKSL010000001">
    <property type="protein sequence ID" value="MCI2283032.1"/>
    <property type="molecule type" value="Genomic_DNA"/>
</dbReference>
<evidence type="ECO:0000313" key="2">
    <source>
        <dbReference type="Proteomes" id="UP001139646"/>
    </source>
</evidence>
<protein>
    <submittedName>
        <fullName evidence="1">Uncharacterized protein</fullName>
    </submittedName>
</protein>
<organism evidence="1 2">
    <name type="scientific">Colwellia maritima</name>
    <dbReference type="NCBI Taxonomy" id="2912588"/>
    <lineage>
        <taxon>Bacteria</taxon>
        <taxon>Pseudomonadati</taxon>
        <taxon>Pseudomonadota</taxon>
        <taxon>Gammaproteobacteria</taxon>
        <taxon>Alteromonadales</taxon>
        <taxon>Colwelliaceae</taxon>
        <taxon>Colwellia</taxon>
    </lineage>
</organism>
<proteinExistence type="predicted"/>
<gene>
    <name evidence="1" type="ORF">L3081_05995</name>
</gene>
<evidence type="ECO:0000313" key="1">
    <source>
        <dbReference type="EMBL" id="MCI2283032.1"/>
    </source>
</evidence>
<comment type="caution">
    <text evidence="1">The sequence shown here is derived from an EMBL/GenBank/DDBJ whole genome shotgun (WGS) entry which is preliminary data.</text>
</comment>
<name>A0ABS9WZS3_9GAMM</name>
<accession>A0ABS9WZS3</accession>
<sequence>MRVMRAIFNFAKYEYRGNENEIIYKDNPVKILSHLRLNVGTYTIKRLLNHKTKRDDVTADILY</sequence>
<dbReference type="Proteomes" id="UP001139646">
    <property type="component" value="Unassembled WGS sequence"/>
</dbReference>
<keyword evidence="2" id="KW-1185">Reference proteome</keyword>